<proteinExistence type="predicted"/>
<organism evidence="1 2">
    <name type="scientific">Stackebrandtia albiflava</name>
    <dbReference type="NCBI Taxonomy" id="406432"/>
    <lineage>
        <taxon>Bacteria</taxon>
        <taxon>Bacillati</taxon>
        <taxon>Actinomycetota</taxon>
        <taxon>Actinomycetes</taxon>
        <taxon>Glycomycetales</taxon>
        <taxon>Glycomycetaceae</taxon>
        <taxon>Stackebrandtia</taxon>
    </lineage>
</organism>
<dbReference type="Pfam" id="PF03308">
    <property type="entry name" value="MeaB"/>
    <property type="match status" value="1"/>
</dbReference>
<comment type="caution">
    <text evidence="1">The sequence shown here is derived from an EMBL/GenBank/DDBJ whole genome shotgun (WGS) entry which is preliminary data.</text>
</comment>
<dbReference type="OrthoDB" id="572586at2"/>
<dbReference type="Proteomes" id="UP000321617">
    <property type="component" value="Unassembled WGS sequence"/>
</dbReference>
<evidence type="ECO:0000313" key="1">
    <source>
        <dbReference type="EMBL" id="TWJ16059.1"/>
    </source>
</evidence>
<dbReference type="PANTHER" id="PTHR10285">
    <property type="entry name" value="URIDINE KINASE"/>
    <property type="match status" value="1"/>
</dbReference>
<name>A0A562VDU4_9ACTN</name>
<reference evidence="1 2" key="1">
    <citation type="journal article" date="2013" name="Stand. Genomic Sci.">
        <title>Genomic Encyclopedia of Type Strains, Phase I: The one thousand microbial genomes (KMG-I) project.</title>
        <authorList>
            <person name="Kyrpides N.C."/>
            <person name="Woyke T."/>
            <person name="Eisen J.A."/>
            <person name="Garrity G."/>
            <person name="Lilburn T.G."/>
            <person name="Beck B.J."/>
            <person name="Whitman W.B."/>
            <person name="Hugenholtz P."/>
            <person name="Klenk H.P."/>
        </authorList>
    </citation>
    <scope>NUCLEOTIDE SEQUENCE [LARGE SCALE GENOMIC DNA]</scope>
    <source>
        <strain evidence="1 2">DSM 45044</strain>
    </source>
</reference>
<dbReference type="Gene3D" id="3.40.50.300">
    <property type="entry name" value="P-loop containing nucleotide triphosphate hydrolases"/>
    <property type="match status" value="1"/>
</dbReference>
<dbReference type="RefSeq" id="WP_147135816.1">
    <property type="nucleotide sequence ID" value="NZ_BAABIJ010000001.1"/>
</dbReference>
<dbReference type="InterPro" id="IPR027417">
    <property type="entry name" value="P-loop_NTPase"/>
</dbReference>
<sequence>MTRWSTGRLVAGLHALIDRTEPADRPSVVGVTGIDTSGKSCLAAALTTRLRAAGRRVQPIHVDDFHRPRAERHHPELPGPEELYRFGIDHDRLRRELLEPIRHRGGVDARLILLDHYTDTWGLDRTYHVDAATVVLVEGIFLLRPELRPYIDLMVFLHVDEATALERAAARDVPLLGAEVLERYRRKYLPGQRAHLAAHPPEDHADVIVDNRDHAFPKVLKWPGRPPDDVRP</sequence>
<keyword evidence="2" id="KW-1185">Reference proteome</keyword>
<keyword evidence="1" id="KW-0808">Transferase</keyword>
<dbReference type="EMBL" id="VLLL01000005">
    <property type="protein sequence ID" value="TWJ16059.1"/>
    <property type="molecule type" value="Genomic_DNA"/>
</dbReference>
<gene>
    <name evidence="1" type="ORF">LX16_1781</name>
</gene>
<dbReference type="GO" id="GO:0016301">
    <property type="term" value="F:kinase activity"/>
    <property type="evidence" value="ECO:0007669"/>
    <property type="project" value="UniProtKB-KW"/>
</dbReference>
<protein>
    <submittedName>
        <fullName evidence="1">Uridine kinase</fullName>
    </submittedName>
</protein>
<keyword evidence="1" id="KW-0418">Kinase</keyword>
<dbReference type="AlphaFoldDB" id="A0A562VDU4"/>
<dbReference type="SUPFAM" id="SSF52540">
    <property type="entry name" value="P-loop containing nucleoside triphosphate hydrolases"/>
    <property type="match status" value="1"/>
</dbReference>
<accession>A0A562VDU4</accession>
<evidence type="ECO:0000313" key="2">
    <source>
        <dbReference type="Proteomes" id="UP000321617"/>
    </source>
</evidence>